<dbReference type="Proteomes" id="UP001604336">
    <property type="component" value="Unassembled WGS sequence"/>
</dbReference>
<gene>
    <name evidence="1" type="ORF">Adt_06439</name>
</gene>
<name>A0ABD1V959_9LAMI</name>
<dbReference type="AlphaFoldDB" id="A0ABD1V959"/>
<organism evidence="1 2">
    <name type="scientific">Abeliophyllum distichum</name>
    <dbReference type="NCBI Taxonomy" id="126358"/>
    <lineage>
        <taxon>Eukaryota</taxon>
        <taxon>Viridiplantae</taxon>
        <taxon>Streptophyta</taxon>
        <taxon>Embryophyta</taxon>
        <taxon>Tracheophyta</taxon>
        <taxon>Spermatophyta</taxon>
        <taxon>Magnoliopsida</taxon>
        <taxon>eudicotyledons</taxon>
        <taxon>Gunneridae</taxon>
        <taxon>Pentapetalae</taxon>
        <taxon>asterids</taxon>
        <taxon>lamiids</taxon>
        <taxon>Lamiales</taxon>
        <taxon>Oleaceae</taxon>
        <taxon>Forsythieae</taxon>
        <taxon>Abeliophyllum</taxon>
    </lineage>
</organism>
<reference evidence="2" key="1">
    <citation type="submission" date="2024-07" db="EMBL/GenBank/DDBJ databases">
        <title>Two chromosome-level genome assemblies of Korean endemic species Abeliophyllum distichum and Forsythia ovata (Oleaceae).</title>
        <authorList>
            <person name="Jang H."/>
        </authorList>
    </citation>
    <scope>NUCLEOTIDE SEQUENCE [LARGE SCALE GENOMIC DNA]</scope>
</reference>
<keyword evidence="2" id="KW-1185">Reference proteome</keyword>
<sequence length="120" mass="13613">MLDGTSFMAESFAVVSFVVLKQGHLSEAIIEVIAPLKLVFKVIEEGLESQFSSHLSKVAVVEQIFIHLLKKINIRLPLQKVRNIAYDKVLFEFSSRFVGQFQIFLEVGFFSKFSFSQLPA</sequence>
<evidence type="ECO:0000313" key="1">
    <source>
        <dbReference type="EMBL" id="KAL2533088.1"/>
    </source>
</evidence>
<protein>
    <submittedName>
        <fullName evidence="1">Uncharacterized protein</fullName>
    </submittedName>
</protein>
<evidence type="ECO:0000313" key="2">
    <source>
        <dbReference type="Proteomes" id="UP001604336"/>
    </source>
</evidence>
<accession>A0ABD1V959</accession>
<proteinExistence type="predicted"/>
<comment type="caution">
    <text evidence="1">The sequence shown here is derived from an EMBL/GenBank/DDBJ whole genome shotgun (WGS) entry which is preliminary data.</text>
</comment>
<dbReference type="EMBL" id="JBFOLK010000002">
    <property type="protein sequence ID" value="KAL2533088.1"/>
    <property type="molecule type" value="Genomic_DNA"/>
</dbReference>